<dbReference type="OrthoDB" id="2626117at2"/>
<reference evidence="2 3" key="1">
    <citation type="journal article" date="2014" name="Int. J. Syst. Evol. Microbiol.">
        <title>Complete genome sequence of Corynebacterium casei LMG S-19264T (=DSM 44701T), isolated from a smear-ripened cheese.</title>
        <authorList>
            <consortium name="US DOE Joint Genome Institute (JGI-PGF)"/>
            <person name="Walter F."/>
            <person name="Albersmeier A."/>
            <person name="Kalinowski J."/>
            <person name="Ruckert C."/>
        </authorList>
    </citation>
    <scope>NUCLEOTIDE SEQUENCE [LARGE SCALE GENOMIC DNA]</scope>
    <source>
        <strain evidence="2 3">CGMCC 1.15358</strain>
    </source>
</reference>
<dbReference type="AlphaFoldDB" id="A0A916YIK9"/>
<keyword evidence="3" id="KW-1185">Reference proteome</keyword>
<evidence type="ECO:0000313" key="2">
    <source>
        <dbReference type="EMBL" id="GGD45865.1"/>
    </source>
</evidence>
<dbReference type="SUPFAM" id="SSF47336">
    <property type="entry name" value="ACP-like"/>
    <property type="match status" value="1"/>
</dbReference>
<name>A0A916YIK9_9SPHN</name>
<evidence type="ECO:0000313" key="3">
    <source>
        <dbReference type="Proteomes" id="UP000598997"/>
    </source>
</evidence>
<dbReference type="Pfam" id="PF00550">
    <property type="entry name" value="PP-binding"/>
    <property type="match status" value="1"/>
</dbReference>
<feature type="domain" description="Carrier" evidence="1">
    <location>
        <begin position="10"/>
        <end position="91"/>
    </location>
</feature>
<evidence type="ECO:0000259" key="1">
    <source>
        <dbReference type="PROSITE" id="PS50075"/>
    </source>
</evidence>
<dbReference type="Gene3D" id="1.10.1200.10">
    <property type="entry name" value="ACP-like"/>
    <property type="match status" value="1"/>
</dbReference>
<dbReference type="InterPro" id="IPR009081">
    <property type="entry name" value="PP-bd_ACP"/>
</dbReference>
<dbReference type="Proteomes" id="UP000598997">
    <property type="component" value="Unassembled WGS sequence"/>
</dbReference>
<organism evidence="2 3">
    <name type="scientific">Croceicoccus pelagius</name>
    <dbReference type="NCBI Taxonomy" id="1703341"/>
    <lineage>
        <taxon>Bacteria</taxon>
        <taxon>Pseudomonadati</taxon>
        <taxon>Pseudomonadota</taxon>
        <taxon>Alphaproteobacteria</taxon>
        <taxon>Sphingomonadales</taxon>
        <taxon>Erythrobacteraceae</taxon>
        <taxon>Croceicoccus</taxon>
    </lineage>
</organism>
<dbReference type="RefSeq" id="WP_066762074.1">
    <property type="nucleotide sequence ID" value="NZ_BMIO01000006.1"/>
</dbReference>
<protein>
    <recommendedName>
        <fullName evidence="1">Carrier domain-containing protein</fullName>
    </recommendedName>
</protein>
<dbReference type="InterPro" id="IPR036736">
    <property type="entry name" value="ACP-like_sf"/>
</dbReference>
<dbReference type="PROSITE" id="PS50075">
    <property type="entry name" value="CARRIER"/>
    <property type="match status" value="1"/>
</dbReference>
<proteinExistence type="predicted"/>
<accession>A0A916YIK9</accession>
<sequence length="93" mass="10195">MSEADPTELPTTDVLLRAILVDVLALSPERVAEFDADTELFGALPELDSQAVAGLLTEIEDRCDIVIEDEDIDGEMLETYGALLVFVDEKRAQ</sequence>
<gene>
    <name evidence="2" type="ORF">GCM10010989_20070</name>
</gene>
<dbReference type="EMBL" id="BMIO01000006">
    <property type="protein sequence ID" value="GGD45865.1"/>
    <property type="molecule type" value="Genomic_DNA"/>
</dbReference>
<comment type="caution">
    <text evidence="2">The sequence shown here is derived from an EMBL/GenBank/DDBJ whole genome shotgun (WGS) entry which is preliminary data.</text>
</comment>